<proteinExistence type="predicted"/>
<evidence type="ECO:0000313" key="2">
    <source>
        <dbReference type="EMBL" id="EDV53710.1"/>
    </source>
</evidence>
<dbReference type="GO" id="GO:0048132">
    <property type="term" value="P:female germ-line stem cell asymmetric division"/>
    <property type="evidence" value="ECO:0007669"/>
    <property type="project" value="EnsemblMetazoa"/>
</dbReference>
<dbReference type="GO" id="GO:0000900">
    <property type="term" value="F:mRNA regulatory element binding translation repressor activity"/>
    <property type="evidence" value="ECO:0007669"/>
    <property type="project" value="EnsemblMetazoa"/>
</dbReference>
<dbReference type="EMBL" id="CH954182">
    <property type="protein sequence ID" value="EDV53710.1"/>
    <property type="molecule type" value="Genomic_DNA"/>
</dbReference>
<accession>B3P6P0</accession>
<name>B3P6P0_DROER</name>
<dbReference type="GO" id="GO:0007284">
    <property type="term" value="P:spermatogonial cell division"/>
    <property type="evidence" value="ECO:0007669"/>
    <property type="project" value="EnsemblMetazoa"/>
</dbReference>
<dbReference type="GO" id="GO:0003730">
    <property type="term" value="F:mRNA 3'-UTR binding"/>
    <property type="evidence" value="ECO:0007669"/>
    <property type="project" value="EnsemblMetazoa"/>
</dbReference>
<dbReference type="GO" id="GO:2000738">
    <property type="term" value="P:positive regulation of stem cell differentiation"/>
    <property type="evidence" value="ECO:0007669"/>
    <property type="project" value="EnsemblMetazoa"/>
</dbReference>
<dbReference type="AlphaFoldDB" id="B3P6P0"/>
<sequence>MFNARDVGPAGNDDQQLDLNFRQMEEHLAFMLECNENEAPMQSTWDSEDSDEDGASCSSSVLSEMQENFGRLRLCDIAAPRLEFHGLACLQQLQKRSRQFRIGGAPAKKSRPGAPPVPPAFLLVTGPKQEQLQKENAWNQSCQDGSSSVQPITIEKLRLIGLHGDCIEHNAVLRLMNLFRSLHDHLAADLGFSRQNSMPSDYLFDMPVKSLMPKSLNVRYQLQVLCTKVERFLGQQRRTLETNRHFDFDKYNECDKLLKGSASYLQTFKRFLSIEMRHRNGNFLSTSAKFNAQRLESSLIGLREWLKAAHLSVHVFNWEMDLEHRYSAAMTESHKSLTERAILLAGAELRAAKPRGISVEELFIAKRYNLDGAVCCAMEHEEFLTALLASPETYFPPSVVAICGPQKFGAVNMNEESQSEEEIEEFEEAPSSPPRHSRRFPRFRS</sequence>
<dbReference type="GO" id="GO:0045478">
    <property type="term" value="P:fusome organization"/>
    <property type="evidence" value="ECO:0007669"/>
    <property type="project" value="EnsemblMetazoa"/>
</dbReference>
<feature type="compositionally biased region" description="Basic residues" evidence="1">
    <location>
        <begin position="435"/>
        <end position="445"/>
    </location>
</feature>
<dbReference type="GO" id="GO:0045170">
    <property type="term" value="C:spectrosome"/>
    <property type="evidence" value="ECO:0007669"/>
    <property type="project" value="EnsemblMetazoa"/>
</dbReference>
<dbReference type="HOGENOM" id="CLU_644469_0_0_1"/>
<reference evidence="2 3" key="1">
    <citation type="journal article" date="2007" name="Nature">
        <title>Evolution of genes and genomes on the Drosophila phylogeny.</title>
        <authorList>
            <consortium name="Drosophila 12 Genomes Consortium"/>
            <person name="Clark A.G."/>
            <person name="Eisen M.B."/>
            <person name="Smith D.R."/>
            <person name="Bergman C.M."/>
            <person name="Oliver B."/>
            <person name="Markow T.A."/>
            <person name="Kaufman T.C."/>
            <person name="Kellis M."/>
            <person name="Gelbart W."/>
            <person name="Iyer V.N."/>
            <person name="Pollard D.A."/>
            <person name="Sackton T.B."/>
            <person name="Larracuente A.M."/>
            <person name="Singh N.D."/>
            <person name="Abad J.P."/>
            <person name="Abt D.N."/>
            <person name="Adryan B."/>
            <person name="Aguade M."/>
            <person name="Akashi H."/>
            <person name="Anderson W.W."/>
            <person name="Aquadro C.F."/>
            <person name="Ardell D.H."/>
            <person name="Arguello R."/>
            <person name="Artieri C.G."/>
            <person name="Barbash D.A."/>
            <person name="Barker D."/>
            <person name="Barsanti P."/>
            <person name="Batterham P."/>
            <person name="Batzoglou S."/>
            <person name="Begun D."/>
            <person name="Bhutkar A."/>
            <person name="Blanco E."/>
            <person name="Bosak S.A."/>
            <person name="Bradley R.K."/>
            <person name="Brand A.D."/>
            <person name="Brent M.R."/>
            <person name="Brooks A.N."/>
            <person name="Brown R.H."/>
            <person name="Butlin R.K."/>
            <person name="Caggese C."/>
            <person name="Calvi B.R."/>
            <person name="Bernardo de Carvalho A."/>
            <person name="Caspi A."/>
            <person name="Castrezana S."/>
            <person name="Celniker S.E."/>
            <person name="Chang J.L."/>
            <person name="Chapple C."/>
            <person name="Chatterji S."/>
            <person name="Chinwalla A."/>
            <person name="Civetta A."/>
            <person name="Clifton S.W."/>
            <person name="Comeron J.M."/>
            <person name="Costello J.C."/>
            <person name="Coyne J.A."/>
            <person name="Daub J."/>
            <person name="David R.G."/>
            <person name="Delcher A.L."/>
            <person name="Delehaunty K."/>
            <person name="Do C.B."/>
            <person name="Ebling H."/>
            <person name="Edwards K."/>
            <person name="Eickbush T."/>
            <person name="Evans J.D."/>
            <person name="Filipski A."/>
            <person name="Findeiss S."/>
            <person name="Freyhult E."/>
            <person name="Fulton L."/>
            <person name="Fulton R."/>
            <person name="Garcia A.C."/>
            <person name="Gardiner A."/>
            <person name="Garfield D.A."/>
            <person name="Garvin B.E."/>
            <person name="Gibson G."/>
            <person name="Gilbert D."/>
            <person name="Gnerre S."/>
            <person name="Godfrey J."/>
            <person name="Good R."/>
            <person name="Gotea V."/>
            <person name="Gravely B."/>
            <person name="Greenberg A.J."/>
            <person name="Griffiths-Jones S."/>
            <person name="Gross S."/>
            <person name="Guigo R."/>
            <person name="Gustafson E.A."/>
            <person name="Haerty W."/>
            <person name="Hahn M.W."/>
            <person name="Halligan D.L."/>
            <person name="Halpern A.L."/>
            <person name="Halter G.M."/>
            <person name="Han M.V."/>
            <person name="Heger A."/>
            <person name="Hillier L."/>
            <person name="Hinrichs A.S."/>
            <person name="Holmes I."/>
            <person name="Hoskins R.A."/>
            <person name="Hubisz M.J."/>
            <person name="Hultmark D."/>
            <person name="Huntley M.A."/>
            <person name="Jaffe D.B."/>
            <person name="Jagadeeshan S."/>
            <person name="Jeck W.R."/>
            <person name="Johnson J."/>
            <person name="Jones C.D."/>
            <person name="Jordan W.C."/>
            <person name="Karpen G.H."/>
            <person name="Kataoka E."/>
            <person name="Keightley P.D."/>
            <person name="Kheradpour P."/>
            <person name="Kirkness E.F."/>
            <person name="Koerich L.B."/>
            <person name="Kristiansen K."/>
            <person name="Kudrna D."/>
            <person name="Kulathinal R.J."/>
            <person name="Kumar S."/>
            <person name="Kwok R."/>
            <person name="Lander E."/>
            <person name="Langley C.H."/>
            <person name="Lapoint R."/>
            <person name="Lazzaro B.P."/>
            <person name="Lee S.J."/>
            <person name="Levesque L."/>
            <person name="Li R."/>
            <person name="Lin C.F."/>
            <person name="Lin M.F."/>
            <person name="Lindblad-Toh K."/>
            <person name="Llopart A."/>
            <person name="Long M."/>
            <person name="Low L."/>
            <person name="Lozovsky E."/>
            <person name="Lu J."/>
            <person name="Luo M."/>
            <person name="Machado C.A."/>
            <person name="Makalowski W."/>
            <person name="Marzo M."/>
            <person name="Matsuda M."/>
            <person name="Matzkin L."/>
            <person name="McAllister B."/>
            <person name="McBride C.S."/>
            <person name="McKernan B."/>
            <person name="McKernan K."/>
            <person name="Mendez-Lago M."/>
            <person name="Minx P."/>
            <person name="Mollenhauer M.U."/>
            <person name="Montooth K."/>
            <person name="Mount S.M."/>
            <person name="Mu X."/>
            <person name="Myers E."/>
            <person name="Negre B."/>
            <person name="Newfeld S."/>
            <person name="Nielsen R."/>
            <person name="Noor M.A."/>
            <person name="O'Grady P."/>
            <person name="Pachter L."/>
            <person name="Papaceit M."/>
            <person name="Parisi M.J."/>
            <person name="Parisi M."/>
            <person name="Parts L."/>
            <person name="Pedersen J.S."/>
            <person name="Pesole G."/>
            <person name="Phillippy A.M."/>
            <person name="Ponting C.P."/>
            <person name="Pop M."/>
            <person name="Porcelli D."/>
            <person name="Powell J.R."/>
            <person name="Prohaska S."/>
            <person name="Pruitt K."/>
            <person name="Puig M."/>
            <person name="Quesneville H."/>
            <person name="Ram K.R."/>
            <person name="Rand D."/>
            <person name="Rasmussen M.D."/>
            <person name="Reed L.K."/>
            <person name="Reenan R."/>
            <person name="Reily A."/>
            <person name="Remington K.A."/>
            <person name="Rieger T.T."/>
            <person name="Ritchie M.G."/>
            <person name="Robin C."/>
            <person name="Rogers Y.H."/>
            <person name="Rohde C."/>
            <person name="Rozas J."/>
            <person name="Rubenfield M.J."/>
            <person name="Ruiz A."/>
            <person name="Russo S."/>
            <person name="Salzberg S.L."/>
            <person name="Sanchez-Gracia A."/>
            <person name="Saranga D.J."/>
            <person name="Sato H."/>
            <person name="Schaeffer S.W."/>
            <person name="Schatz M.C."/>
            <person name="Schlenke T."/>
            <person name="Schwartz R."/>
            <person name="Segarra C."/>
            <person name="Singh R.S."/>
            <person name="Sirot L."/>
            <person name="Sirota M."/>
            <person name="Sisneros N.B."/>
            <person name="Smith C.D."/>
            <person name="Smith T.F."/>
            <person name="Spieth J."/>
            <person name="Stage D.E."/>
            <person name="Stark A."/>
            <person name="Stephan W."/>
            <person name="Strausberg R.L."/>
            <person name="Strempel S."/>
            <person name="Sturgill D."/>
            <person name="Sutton G."/>
            <person name="Sutton G.G."/>
            <person name="Tao W."/>
            <person name="Teichmann S."/>
            <person name="Tobari Y.N."/>
            <person name="Tomimura Y."/>
            <person name="Tsolas J.M."/>
            <person name="Valente V.L."/>
            <person name="Venter E."/>
            <person name="Venter J.C."/>
            <person name="Vicario S."/>
            <person name="Vieira F.G."/>
            <person name="Vilella A.J."/>
            <person name="Villasante A."/>
            <person name="Walenz B."/>
            <person name="Wang J."/>
            <person name="Wasserman M."/>
            <person name="Watts T."/>
            <person name="Wilson D."/>
            <person name="Wilson R.K."/>
            <person name="Wing R.A."/>
            <person name="Wolfner M.F."/>
            <person name="Wong A."/>
            <person name="Wong G.K."/>
            <person name="Wu C.I."/>
            <person name="Wu G."/>
            <person name="Yamamoto D."/>
            <person name="Yang H.P."/>
            <person name="Yang S.P."/>
            <person name="Yorke J.A."/>
            <person name="Yoshida K."/>
            <person name="Zdobnov E."/>
            <person name="Zhang P."/>
            <person name="Zhang Y."/>
            <person name="Zimin A.V."/>
            <person name="Baldwin J."/>
            <person name="Abdouelleil A."/>
            <person name="Abdulkadir J."/>
            <person name="Abebe A."/>
            <person name="Abera B."/>
            <person name="Abreu J."/>
            <person name="Acer S.C."/>
            <person name="Aftuck L."/>
            <person name="Alexander A."/>
            <person name="An P."/>
            <person name="Anderson E."/>
            <person name="Anderson S."/>
            <person name="Arachi H."/>
            <person name="Azer M."/>
            <person name="Bachantsang P."/>
            <person name="Barry A."/>
            <person name="Bayul T."/>
            <person name="Berlin A."/>
            <person name="Bessette D."/>
            <person name="Bloom T."/>
            <person name="Blye J."/>
            <person name="Boguslavskiy L."/>
            <person name="Bonnet C."/>
            <person name="Boukhgalter B."/>
            <person name="Bourzgui I."/>
            <person name="Brown A."/>
            <person name="Cahill P."/>
            <person name="Channer S."/>
            <person name="Cheshatsang Y."/>
            <person name="Chuda L."/>
            <person name="Citroen M."/>
            <person name="Collymore A."/>
            <person name="Cooke P."/>
            <person name="Costello M."/>
            <person name="D'Aco K."/>
            <person name="Daza R."/>
            <person name="De Haan G."/>
            <person name="DeGray S."/>
            <person name="DeMaso C."/>
            <person name="Dhargay N."/>
            <person name="Dooley K."/>
            <person name="Dooley E."/>
            <person name="Doricent M."/>
            <person name="Dorje P."/>
            <person name="Dorjee K."/>
            <person name="Dupes A."/>
            <person name="Elong R."/>
            <person name="Falk J."/>
            <person name="Farina A."/>
            <person name="Faro S."/>
            <person name="Ferguson D."/>
            <person name="Fisher S."/>
            <person name="Foley C.D."/>
            <person name="Franke A."/>
            <person name="Friedrich D."/>
            <person name="Gadbois L."/>
            <person name="Gearin G."/>
            <person name="Gearin C.R."/>
            <person name="Giannoukos G."/>
            <person name="Goode T."/>
            <person name="Graham J."/>
            <person name="Grandbois E."/>
            <person name="Grewal S."/>
            <person name="Gyaltsen K."/>
            <person name="Hafez N."/>
            <person name="Hagos B."/>
            <person name="Hall J."/>
            <person name="Henson C."/>
            <person name="Hollinger A."/>
            <person name="Honan T."/>
            <person name="Huard M.D."/>
            <person name="Hughes L."/>
            <person name="Hurhula B."/>
            <person name="Husby M.E."/>
            <person name="Kamat A."/>
            <person name="Kanga B."/>
            <person name="Kashin S."/>
            <person name="Khazanovich D."/>
            <person name="Kisner P."/>
            <person name="Lance K."/>
            <person name="Lara M."/>
            <person name="Lee W."/>
            <person name="Lennon N."/>
            <person name="Letendre F."/>
            <person name="LeVine R."/>
            <person name="Lipovsky A."/>
            <person name="Liu X."/>
            <person name="Liu J."/>
            <person name="Liu S."/>
            <person name="Lokyitsang T."/>
            <person name="Lokyitsang Y."/>
            <person name="Lubonja R."/>
            <person name="Lui A."/>
            <person name="MacDonald P."/>
            <person name="Magnisalis V."/>
            <person name="Maru K."/>
            <person name="Matthews C."/>
            <person name="McCusker W."/>
            <person name="McDonough S."/>
            <person name="Mehta T."/>
            <person name="Meldrim J."/>
            <person name="Meneus L."/>
            <person name="Mihai O."/>
            <person name="Mihalev A."/>
            <person name="Mihova T."/>
            <person name="Mittelman R."/>
            <person name="Mlenga V."/>
            <person name="Montmayeur A."/>
            <person name="Mulrain L."/>
            <person name="Navidi A."/>
            <person name="Naylor J."/>
            <person name="Negash T."/>
            <person name="Nguyen T."/>
            <person name="Nguyen N."/>
            <person name="Nicol R."/>
            <person name="Norbu C."/>
            <person name="Norbu N."/>
            <person name="Novod N."/>
            <person name="O'Neill B."/>
            <person name="Osman S."/>
            <person name="Markiewicz E."/>
            <person name="Oyono O.L."/>
            <person name="Patti C."/>
            <person name="Phunkhang P."/>
            <person name="Pierre F."/>
            <person name="Priest M."/>
            <person name="Raghuraman S."/>
            <person name="Rege F."/>
            <person name="Reyes R."/>
            <person name="Rise C."/>
            <person name="Rogov P."/>
            <person name="Ross K."/>
            <person name="Ryan E."/>
            <person name="Settipalli S."/>
            <person name="Shea T."/>
            <person name="Sherpa N."/>
            <person name="Shi L."/>
            <person name="Shih D."/>
            <person name="Sparrow T."/>
            <person name="Spaulding J."/>
            <person name="Stalker J."/>
            <person name="Stange-Thomann N."/>
            <person name="Stavropoulos S."/>
            <person name="Stone C."/>
            <person name="Strader C."/>
            <person name="Tesfaye S."/>
            <person name="Thomson T."/>
            <person name="Thoulutsang Y."/>
            <person name="Thoulutsang D."/>
            <person name="Topham K."/>
            <person name="Topping I."/>
            <person name="Tsamla T."/>
            <person name="Vassiliev H."/>
            <person name="Vo A."/>
            <person name="Wangchuk T."/>
            <person name="Wangdi T."/>
            <person name="Weiand M."/>
            <person name="Wilkinson J."/>
            <person name="Wilson A."/>
            <person name="Yadav S."/>
            <person name="Young G."/>
            <person name="Yu Q."/>
            <person name="Zembek L."/>
            <person name="Zhong D."/>
            <person name="Zimmer A."/>
            <person name="Zwirko Z."/>
            <person name="Jaffe D.B."/>
            <person name="Alvarez P."/>
            <person name="Brockman W."/>
            <person name="Butler J."/>
            <person name="Chin C."/>
            <person name="Gnerre S."/>
            <person name="Grabherr M."/>
            <person name="Kleber M."/>
            <person name="Mauceli E."/>
            <person name="MacCallum I."/>
        </authorList>
    </citation>
    <scope>NUCLEOTIDE SEQUENCE [LARGE SCALE GENOMIC DNA]</scope>
    <source>
        <strain evidence="2 3">TSC#14021-0224.01</strain>
    </source>
</reference>
<protein>
    <submittedName>
        <fullName evidence="2">Bag of marbles</fullName>
    </submittedName>
</protein>
<dbReference type="OrthoDB" id="7920838at2759"/>
<feature type="region of interest" description="Disordered" evidence="1">
    <location>
        <begin position="414"/>
        <end position="445"/>
    </location>
</feature>
<dbReference type="KEGG" id="der:6555275"/>
<dbReference type="GO" id="GO:0098730">
    <property type="term" value="P:male germline stem cell symmetric division"/>
    <property type="evidence" value="ECO:0007669"/>
    <property type="project" value="EnsemblMetazoa"/>
</dbReference>
<evidence type="ECO:0000256" key="1">
    <source>
        <dbReference type="SAM" id="MobiDB-lite"/>
    </source>
</evidence>
<dbReference type="GO" id="GO:0043130">
    <property type="term" value="F:ubiquitin binding"/>
    <property type="evidence" value="ECO:0007669"/>
    <property type="project" value="EnsemblMetazoa"/>
</dbReference>
<dbReference type="GO" id="GO:0045880">
    <property type="term" value="P:positive regulation of smoothened signaling pathway"/>
    <property type="evidence" value="ECO:0007669"/>
    <property type="project" value="EnsemblMetazoa"/>
</dbReference>
<dbReference type="OMA" id="FNWEMDL"/>
<keyword evidence="3" id="KW-1185">Reference proteome</keyword>
<dbReference type="GO" id="GO:0045169">
    <property type="term" value="C:fusome"/>
    <property type="evidence" value="ECO:0007669"/>
    <property type="project" value="EnsemblMetazoa"/>
</dbReference>
<reference evidence="2 3" key="2">
    <citation type="journal article" date="2008" name="Bioinformatics">
        <title>Assembly reconciliation.</title>
        <authorList>
            <person name="Zimin A.V."/>
            <person name="Smith D.R."/>
            <person name="Sutton G."/>
            <person name="Yorke J.A."/>
        </authorList>
    </citation>
    <scope>NUCLEOTIDE SEQUENCE [LARGE SCALE GENOMIC DNA]</scope>
    <source>
        <strain evidence="2 3">TSC#14021-0224.01</strain>
    </source>
</reference>
<dbReference type="GO" id="GO:0035212">
    <property type="term" value="P:cell competition in a multicellular organism"/>
    <property type="evidence" value="ECO:0007669"/>
    <property type="project" value="EnsemblMetazoa"/>
</dbReference>
<dbReference type="GO" id="GO:0030727">
    <property type="term" value="P:germarium-derived female germ-line cyst formation"/>
    <property type="evidence" value="ECO:0007669"/>
    <property type="project" value="EnsemblMetazoa"/>
</dbReference>
<dbReference type="PhylomeDB" id="B3P6P0"/>
<evidence type="ECO:0000313" key="3">
    <source>
        <dbReference type="Proteomes" id="UP000008711"/>
    </source>
</evidence>
<organism evidence="2 3">
    <name type="scientific">Drosophila erecta</name>
    <name type="common">Fruit fly</name>
    <dbReference type="NCBI Taxonomy" id="7220"/>
    <lineage>
        <taxon>Eukaryota</taxon>
        <taxon>Metazoa</taxon>
        <taxon>Ecdysozoa</taxon>
        <taxon>Arthropoda</taxon>
        <taxon>Hexapoda</taxon>
        <taxon>Insecta</taxon>
        <taxon>Pterygota</taxon>
        <taxon>Neoptera</taxon>
        <taxon>Endopterygota</taxon>
        <taxon>Diptera</taxon>
        <taxon>Brachycera</taxon>
        <taxon>Muscomorpha</taxon>
        <taxon>Ephydroidea</taxon>
        <taxon>Drosophilidae</taxon>
        <taxon>Drosophila</taxon>
        <taxon>Sophophora</taxon>
    </lineage>
</organism>
<dbReference type="Proteomes" id="UP000008711">
    <property type="component" value="Unassembled WGS sequence"/>
</dbReference>
<dbReference type="GO" id="GO:1903006">
    <property type="term" value="P:positive regulation of protein K63-linked deubiquitination"/>
    <property type="evidence" value="ECO:0007669"/>
    <property type="project" value="EnsemblMetazoa"/>
</dbReference>
<dbReference type="GO" id="GO:0007282">
    <property type="term" value="P:cystoblast division"/>
    <property type="evidence" value="ECO:0007669"/>
    <property type="project" value="EnsemblMetazoa"/>
</dbReference>
<gene>
    <name evidence="2" type="primary">Dere\bam</name>
    <name evidence="2" type="ORF">Dere_GG12273</name>
</gene>
<dbReference type="CTD" id="43038"/>
<feature type="compositionally biased region" description="Acidic residues" evidence="1">
    <location>
        <begin position="417"/>
        <end position="428"/>
    </location>
</feature>
<dbReference type="GeneID" id="6555275"/>
<dbReference type="GO" id="GO:0030718">
    <property type="term" value="P:germ-line stem cell population maintenance"/>
    <property type="evidence" value="ECO:0007669"/>
    <property type="project" value="EnsemblMetazoa"/>
</dbReference>
<dbReference type="GO" id="GO:0061060">
    <property type="term" value="P:negative regulation of peptidoglycan recognition protein signaling pathway"/>
    <property type="evidence" value="ECO:0007669"/>
    <property type="project" value="EnsemblMetazoa"/>
</dbReference>
<dbReference type="eggNOG" id="ENOG502TB7D">
    <property type="taxonomic scope" value="Eukaryota"/>
</dbReference>